<protein>
    <submittedName>
        <fullName evidence="1">Uncharacterized protein</fullName>
    </submittedName>
</protein>
<name>A0A383BRQ4_9ZZZZ</name>
<dbReference type="AlphaFoldDB" id="A0A383BRQ4"/>
<gene>
    <name evidence="1" type="ORF">METZ01_LOCUS474859</name>
</gene>
<feature type="non-terminal residue" evidence="1">
    <location>
        <position position="1"/>
    </location>
</feature>
<accession>A0A383BRQ4</accession>
<dbReference type="EMBL" id="UINC01202281">
    <property type="protein sequence ID" value="SVE22005.1"/>
    <property type="molecule type" value="Genomic_DNA"/>
</dbReference>
<sequence>SRTRSPWLMLVKIEPTTKAVKKAFFGVPSPKASCSKSSFSRGLSIAPPEDESFISTLFKHDKKGIGIGLFFPESYPKRLIKKQIEF</sequence>
<evidence type="ECO:0000313" key="1">
    <source>
        <dbReference type="EMBL" id="SVE22005.1"/>
    </source>
</evidence>
<reference evidence="1" key="1">
    <citation type="submission" date="2018-05" db="EMBL/GenBank/DDBJ databases">
        <authorList>
            <person name="Lanie J.A."/>
            <person name="Ng W.-L."/>
            <person name="Kazmierczak K.M."/>
            <person name="Andrzejewski T.M."/>
            <person name="Davidsen T.M."/>
            <person name="Wayne K.J."/>
            <person name="Tettelin H."/>
            <person name="Glass J.I."/>
            <person name="Rusch D."/>
            <person name="Podicherti R."/>
            <person name="Tsui H.-C.T."/>
            <person name="Winkler M.E."/>
        </authorList>
    </citation>
    <scope>NUCLEOTIDE SEQUENCE</scope>
</reference>
<organism evidence="1">
    <name type="scientific">marine metagenome</name>
    <dbReference type="NCBI Taxonomy" id="408172"/>
    <lineage>
        <taxon>unclassified sequences</taxon>
        <taxon>metagenomes</taxon>
        <taxon>ecological metagenomes</taxon>
    </lineage>
</organism>
<proteinExistence type="predicted"/>